<dbReference type="SUPFAM" id="SSF53448">
    <property type="entry name" value="Nucleotide-diphospho-sugar transferases"/>
    <property type="match status" value="1"/>
</dbReference>
<gene>
    <name evidence="4" type="ORF">FC80_GL001126</name>
</gene>
<dbReference type="InterPro" id="IPR029044">
    <property type="entry name" value="Nucleotide-diphossugar_trans"/>
</dbReference>
<dbReference type="STRING" id="1423729.FC80_GL001126"/>
<feature type="domain" description="Glycosyltransferase 2-like" evidence="3">
    <location>
        <begin position="14"/>
        <end position="159"/>
    </location>
</feature>
<dbReference type="GO" id="GO:0016757">
    <property type="term" value="F:glycosyltransferase activity"/>
    <property type="evidence" value="ECO:0007669"/>
    <property type="project" value="UniProtKB-KW"/>
</dbReference>
<dbReference type="EMBL" id="AYZE01000014">
    <property type="protein sequence ID" value="KRM91127.1"/>
    <property type="molecule type" value="Genomic_DNA"/>
</dbReference>
<sequence length="324" mass="38060">MIIILKENYKPFISVIVPVYNVYPYIEKCLNTLLEQTASSEFYEVITINDGSTDQSESIIKNFEGTFSNLRVYNRKNEGVSATRNFGISVSRGKYITFIDADDWVEADYIEKLMLRLKKSKIKILSFGYCKEKNKIKSKKNSYRKNFFINEEFDSDLFYKINNICSLYNIWNKAYEKNFLVKNNIYFEKLVNGEDAVFNMLAYHKSTGNFFSKDLLYHYTIRRNGSASSNLDQKYIEDGDKVNYFIDEIFKDDKTFKLKSHQSINVLFTLLRNSKNLKSYKTNTQYASLIKKVRYADLKKVSSSVKFLLVKCPYIFALLRLKKS</sequence>
<dbReference type="InterPro" id="IPR001173">
    <property type="entry name" value="Glyco_trans_2-like"/>
</dbReference>
<evidence type="ECO:0000313" key="4">
    <source>
        <dbReference type="EMBL" id="KRM91127.1"/>
    </source>
</evidence>
<comment type="caution">
    <text evidence="4">The sequence shown here is derived from an EMBL/GenBank/DDBJ whole genome shotgun (WGS) entry which is preliminary data.</text>
</comment>
<evidence type="ECO:0000259" key="3">
    <source>
        <dbReference type="Pfam" id="PF00535"/>
    </source>
</evidence>
<reference evidence="4 5" key="1">
    <citation type="journal article" date="2015" name="Genome Announc.">
        <title>Expanding the biotechnology potential of lactobacilli through comparative genomics of 213 strains and associated genera.</title>
        <authorList>
            <person name="Sun Z."/>
            <person name="Harris H.M."/>
            <person name="McCann A."/>
            <person name="Guo C."/>
            <person name="Argimon S."/>
            <person name="Zhang W."/>
            <person name="Yang X."/>
            <person name="Jeffery I.B."/>
            <person name="Cooney J.C."/>
            <person name="Kagawa T.F."/>
            <person name="Liu W."/>
            <person name="Song Y."/>
            <person name="Salvetti E."/>
            <person name="Wrobel A."/>
            <person name="Rasinkangas P."/>
            <person name="Parkhill J."/>
            <person name="Rea M.C."/>
            <person name="O'Sullivan O."/>
            <person name="Ritari J."/>
            <person name="Douillard F.P."/>
            <person name="Paul Ross R."/>
            <person name="Yang R."/>
            <person name="Briner A.E."/>
            <person name="Felis G.E."/>
            <person name="de Vos W.M."/>
            <person name="Barrangou R."/>
            <person name="Klaenhammer T.R."/>
            <person name="Caufield P.W."/>
            <person name="Cui Y."/>
            <person name="Zhang H."/>
            <person name="O'Toole P.W."/>
        </authorList>
    </citation>
    <scope>NUCLEOTIDE SEQUENCE [LARGE SCALE GENOMIC DNA]</scope>
    <source>
        <strain evidence="4 5">DSM 21116</strain>
    </source>
</reference>
<protein>
    <recommendedName>
        <fullName evidence="3">Glycosyltransferase 2-like domain-containing protein</fullName>
    </recommendedName>
</protein>
<dbReference type="Proteomes" id="UP000051131">
    <property type="component" value="Unassembled WGS sequence"/>
</dbReference>
<dbReference type="OrthoDB" id="396512at2"/>
<name>A0A0R2CI15_9LACO</name>
<dbReference type="PANTHER" id="PTHR22916:SF51">
    <property type="entry name" value="GLYCOSYLTRANSFERASE EPSH-RELATED"/>
    <property type="match status" value="1"/>
</dbReference>
<dbReference type="PATRIC" id="fig|1423729.3.peg.1140"/>
<accession>A0A0R2CI15</accession>
<evidence type="ECO:0000313" key="5">
    <source>
        <dbReference type="Proteomes" id="UP000051131"/>
    </source>
</evidence>
<dbReference type="Gene3D" id="3.90.550.10">
    <property type="entry name" value="Spore Coat Polysaccharide Biosynthesis Protein SpsA, Chain A"/>
    <property type="match status" value="1"/>
</dbReference>
<evidence type="ECO:0000256" key="1">
    <source>
        <dbReference type="ARBA" id="ARBA00022676"/>
    </source>
</evidence>
<evidence type="ECO:0000256" key="2">
    <source>
        <dbReference type="ARBA" id="ARBA00022679"/>
    </source>
</evidence>
<organism evidence="4 5">
    <name type="scientific">Liquorilactobacillus cacaonum DSM 21116</name>
    <dbReference type="NCBI Taxonomy" id="1423729"/>
    <lineage>
        <taxon>Bacteria</taxon>
        <taxon>Bacillati</taxon>
        <taxon>Bacillota</taxon>
        <taxon>Bacilli</taxon>
        <taxon>Lactobacillales</taxon>
        <taxon>Lactobacillaceae</taxon>
        <taxon>Liquorilactobacillus</taxon>
    </lineage>
</organism>
<dbReference type="AlphaFoldDB" id="A0A0R2CI15"/>
<keyword evidence="5" id="KW-1185">Reference proteome</keyword>
<proteinExistence type="predicted"/>
<dbReference type="RefSeq" id="WP_083486935.1">
    <property type="nucleotide sequence ID" value="NZ_AYZE01000014.1"/>
</dbReference>
<dbReference type="Pfam" id="PF00535">
    <property type="entry name" value="Glycos_transf_2"/>
    <property type="match status" value="1"/>
</dbReference>
<keyword evidence="1" id="KW-0328">Glycosyltransferase</keyword>
<keyword evidence="2" id="KW-0808">Transferase</keyword>
<dbReference type="PANTHER" id="PTHR22916">
    <property type="entry name" value="GLYCOSYLTRANSFERASE"/>
    <property type="match status" value="1"/>
</dbReference>
<dbReference type="CDD" id="cd00761">
    <property type="entry name" value="Glyco_tranf_GTA_type"/>
    <property type="match status" value="1"/>
</dbReference>